<dbReference type="EMBL" id="KZ293649">
    <property type="protein sequence ID" value="PBK97445.1"/>
    <property type="molecule type" value="Genomic_DNA"/>
</dbReference>
<evidence type="ECO:0000313" key="2">
    <source>
        <dbReference type="Proteomes" id="UP000217790"/>
    </source>
</evidence>
<name>A0A2H3DQG0_ARMGA</name>
<protein>
    <submittedName>
        <fullName evidence="1">Uncharacterized protein</fullName>
    </submittedName>
</protein>
<dbReference type="InParanoid" id="A0A2H3DQG0"/>
<dbReference type="STRING" id="47427.A0A2H3DQG0"/>
<dbReference type="Proteomes" id="UP000217790">
    <property type="component" value="Unassembled WGS sequence"/>
</dbReference>
<dbReference type="AlphaFoldDB" id="A0A2H3DQG0"/>
<reference evidence="2" key="1">
    <citation type="journal article" date="2017" name="Nat. Ecol. Evol.">
        <title>Genome expansion and lineage-specific genetic innovations in the forest pathogenic fungi Armillaria.</title>
        <authorList>
            <person name="Sipos G."/>
            <person name="Prasanna A.N."/>
            <person name="Walter M.C."/>
            <person name="O'Connor E."/>
            <person name="Balint B."/>
            <person name="Krizsan K."/>
            <person name="Kiss B."/>
            <person name="Hess J."/>
            <person name="Varga T."/>
            <person name="Slot J."/>
            <person name="Riley R."/>
            <person name="Boka B."/>
            <person name="Rigling D."/>
            <person name="Barry K."/>
            <person name="Lee J."/>
            <person name="Mihaltcheva S."/>
            <person name="LaButti K."/>
            <person name="Lipzen A."/>
            <person name="Waldron R."/>
            <person name="Moloney N.M."/>
            <person name="Sperisen C."/>
            <person name="Kredics L."/>
            <person name="Vagvoelgyi C."/>
            <person name="Patrignani A."/>
            <person name="Fitzpatrick D."/>
            <person name="Nagy I."/>
            <person name="Doyle S."/>
            <person name="Anderson J.B."/>
            <person name="Grigoriev I.V."/>
            <person name="Gueldener U."/>
            <person name="Muensterkoetter M."/>
            <person name="Nagy L.G."/>
        </authorList>
    </citation>
    <scope>NUCLEOTIDE SEQUENCE [LARGE SCALE GENOMIC DNA]</scope>
    <source>
        <strain evidence="2">Ar21-2</strain>
    </source>
</reference>
<sequence length="182" mass="19798">MVVSEVAAVLESSLSSDRVHSETGEMNLITNQDIKAVATEATHPRMLYRYATELQKLQIYEPVGQEGGRSMAVKVSLGTGYTCTPRAKFGLLFSGISAILTKHATYDSGEPTLLVSPHYHLFDDDNPPTSDFCVPHDEDGLPLLAVLTTAVTDKPSEDVLLAKVKSLNQVPTNTRLPSKKKL</sequence>
<gene>
    <name evidence="1" type="ORF">ARMGADRAFT_1162344</name>
</gene>
<organism evidence="1 2">
    <name type="scientific">Armillaria gallica</name>
    <name type="common">Bulbous honey fungus</name>
    <name type="synonym">Armillaria bulbosa</name>
    <dbReference type="NCBI Taxonomy" id="47427"/>
    <lineage>
        <taxon>Eukaryota</taxon>
        <taxon>Fungi</taxon>
        <taxon>Dikarya</taxon>
        <taxon>Basidiomycota</taxon>
        <taxon>Agaricomycotina</taxon>
        <taxon>Agaricomycetes</taxon>
        <taxon>Agaricomycetidae</taxon>
        <taxon>Agaricales</taxon>
        <taxon>Marasmiineae</taxon>
        <taxon>Physalacriaceae</taxon>
        <taxon>Armillaria</taxon>
    </lineage>
</organism>
<keyword evidence="2" id="KW-1185">Reference proteome</keyword>
<dbReference type="OrthoDB" id="2998079at2759"/>
<evidence type="ECO:0000313" key="1">
    <source>
        <dbReference type="EMBL" id="PBK97445.1"/>
    </source>
</evidence>
<proteinExistence type="predicted"/>
<accession>A0A2H3DQG0</accession>